<dbReference type="PROSITE" id="PS00627">
    <property type="entry name" value="GHMP_KINASES_ATP"/>
    <property type="match status" value="1"/>
</dbReference>
<evidence type="ECO:0000256" key="14">
    <source>
        <dbReference type="HAMAP-Rule" id="MF_00217"/>
    </source>
</evidence>
<keyword evidence="12 14" id="KW-0414">Isoprene biosynthesis</keyword>
<dbReference type="PANTHER" id="PTHR43290:SF2">
    <property type="entry name" value="MEVALONATE KINASE"/>
    <property type="match status" value="1"/>
</dbReference>
<evidence type="ECO:0000256" key="8">
    <source>
        <dbReference type="ARBA" id="ARBA00022777"/>
    </source>
</evidence>
<feature type="active site" description="Proton acceptor" evidence="14">
    <location>
        <position position="144"/>
    </location>
</feature>
<dbReference type="EC" id="2.7.1.36" evidence="3 14"/>
<evidence type="ECO:0000256" key="5">
    <source>
        <dbReference type="ARBA" id="ARBA00022516"/>
    </source>
</evidence>
<dbReference type="EMBL" id="DTBJ01000037">
    <property type="protein sequence ID" value="HGM58899.1"/>
    <property type="molecule type" value="Genomic_DNA"/>
</dbReference>
<dbReference type="GO" id="GO:0004496">
    <property type="term" value="F:mevalonate kinase activity"/>
    <property type="evidence" value="ECO:0007669"/>
    <property type="project" value="UniProtKB-UniRule"/>
</dbReference>
<evidence type="ECO:0000256" key="13">
    <source>
        <dbReference type="ARBA" id="ARBA00029438"/>
    </source>
</evidence>
<dbReference type="HAMAP" id="MF_00217">
    <property type="entry name" value="Mevalonate_kinase"/>
    <property type="match status" value="1"/>
</dbReference>
<comment type="similarity">
    <text evidence="2 14">Belongs to the GHMP kinase family. Mevalonate kinase subfamily.</text>
</comment>
<dbReference type="GO" id="GO:0005829">
    <property type="term" value="C:cytosol"/>
    <property type="evidence" value="ECO:0007669"/>
    <property type="project" value="TreeGrafter"/>
</dbReference>
<dbReference type="PANTHER" id="PTHR43290">
    <property type="entry name" value="MEVALONATE KINASE"/>
    <property type="match status" value="1"/>
</dbReference>
<dbReference type="GO" id="GO:0005524">
    <property type="term" value="F:ATP binding"/>
    <property type="evidence" value="ECO:0007669"/>
    <property type="project" value="UniProtKB-UniRule"/>
</dbReference>
<evidence type="ECO:0000256" key="1">
    <source>
        <dbReference type="ARBA" id="ARBA00004496"/>
    </source>
</evidence>
<organism evidence="17">
    <name type="scientific">Staphylothermus marinus</name>
    <dbReference type="NCBI Taxonomy" id="2280"/>
    <lineage>
        <taxon>Archaea</taxon>
        <taxon>Thermoproteota</taxon>
        <taxon>Thermoprotei</taxon>
        <taxon>Desulfurococcales</taxon>
        <taxon>Desulfurococcaceae</taxon>
        <taxon>Staphylothermus</taxon>
    </lineage>
</organism>
<keyword evidence="8 14" id="KW-0418">Kinase</keyword>
<keyword evidence="4 14" id="KW-0963">Cytoplasm</keyword>
<dbReference type="InterPro" id="IPR022937">
    <property type="entry name" value="Mevalonate_kinase_arc"/>
</dbReference>
<reference evidence="17" key="1">
    <citation type="journal article" date="2020" name="mSystems">
        <title>Genome- and Community-Level Interaction Insights into Carbon Utilization and Element Cycling Functions of Hydrothermarchaeota in Hydrothermal Sediment.</title>
        <authorList>
            <person name="Zhou Z."/>
            <person name="Liu Y."/>
            <person name="Xu W."/>
            <person name="Pan J."/>
            <person name="Luo Z.H."/>
            <person name="Li M."/>
        </authorList>
    </citation>
    <scope>NUCLEOTIDE SEQUENCE [LARGE SCALE GENOMIC DNA]</scope>
    <source>
        <strain evidence="17">SpSt-642</strain>
    </source>
</reference>
<dbReference type="Pfam" id="PF08544">
    <property type="entry name" value="GHMP_kinases_C"/>
    <property type="match status" value="1"/>
</dbReference>
<evidence type="ECO:0000259" key="16">
    <source>
        <dbReference type="Pfam" id="PF08544"/>
    </source>
</evidence>
<keyword evidence="11 14" id="KW-0443">Lipid metabolism</keyword>
<dbReference type="InterPro" id="IPR013750">
    <property type="entry name" value="GHMP_kinase_C_dom"/>
</dbReference>
<name>A0A7C4H685_STAMA</name>
<comment type="subunit">
    <text evidence="14">Homodimer.</text>
</comment>
<evidence type="ECO:0000256" key="11">
    <source>
        <dbReference type="ARBA" id="ARBA00023098"/>
    </source>
</evidence>
<dbReference type="UniPathway" id="UPA00057">
    <property type="reaction ID" value="UER00098"/>
</dbReference>
<comment type="cofactor">
    <cofactor evidence="14">
        <name>Mg(2+)</name>
        <dbReference type="ChEBI" id="CHEBI:18420"/>
    </cofactor>
</comment>
<keyword evidence="7 14" id="KW-0547">Nucleotide-binding</keyword>
<gene>
    <name evidence="14 17" type="primary">mvk</name>
    <name evidence="17" type="ORF">ENU14_04870</name>
</gene>
<protein>
    <recommendedName>
        <fullName evidence="3 14">Mevalonate kinase</fullName>
        <shortName evidence="14">MK</shortName>
        <shortName evidence="14">MVK</shortName>
        <ecNumber evidence="3 14">2.7.1.36</ecNumber>
    </recommendedName>
</protein>
<keyword evidence="5 14" id="KW-0444">Lipid biosynthesis</keyword>
<dbReference type="GO" id="GO:0000287">
    <property type="term" value="F:magnesium ion binding"/>
    <property type="evidence" value="ECO:0007669"/>
    <property type="project" value="UniProtKB-UniRule"/>
</dbReference>
<comment type="subcellular location">
    <subcellularLocation>
        <location evidence="1 14">Cytoplasm</location>
    </subcellularLocation>
</comment>
<feature type="domain" description="GHMP kinase C-terminal" evidence="16">
    <location>
        <begin position="218"/>
        <end position="297"/>
    </location>
</feature>
<comment type="caution">
    <text evidence="14">Lacks conserved residue(s) required for the propagation of feature annotation.</text>
</comment>
<evidence type="ECO:0000256" key="3">
    <source>
        <dbReference type="ARBA" id="ARBA00012103"/>
    </source>
</evidence>
<proteinExistence type="inferred from homology"/>
<evidence type="ECO:0000313" key="17">
    <source>
        <dbReference type="EMBL" id="HGM58899.1"/>
    </source>
</evidence>
<dbReference type="InterPro" id="IPR036554">
    <property type="entry name" value="GHMP_kinase_C_sf"/>
</dbReference>
<evidence type="ECO:0000256" key="2">
    <source>
        <dbReference type="ARBA" id="ARBA00006495"/>
    </source>
</evidence>
<dbReference type="InterPro" id="IPR020568">
    <property type="entry name" value="Ribosomal_Su5_D2-typ_SF"/>
</dbReference>
<evidence type="ECO:0000259" key="15">
    <source>
        <dbReference type="Pfam" id="PF00288"/>
    </source>
</evidence>
<evidence type="ECO:0000256" key="10">
    <source>
        <dbReference type="ARBA" id="ARBA00022842"/>
    </source>
</evidence>
<dbReference type="InterPro" id="IPR014721">
    <property type="entry name" value="Ribsml_uS5_D2-typ_fold_subgr"/>
</dbReference>
<dbReference type="SUPFAM" id="SSF55060">
    <property type="entry name" value="GHMP Kinase, C-terminal domain"/>
    <property type="match status" value="1"/>
</dbReference>
<keyword evidence="6 14" id="KW-0808">Transferase</keyword>
<keyword evidence="9 14" id="KW-0067">ATP-binding</keyword>
<comment type="catalytic activity">
    <reaction evidence="14">
        <text>(R)-mevalonate + ATP = (R)-5-phosphomevalonate + ADP + H(+)</text>
        <dbReference type="Rhea" id="RHEA:17065"/>
        <dbReference type="ChEBI" id="CHEBI:15378"/>
        <dbReference type="ChEBI" id="CHEBI:30616"/>
        <dbReference type="ChEBI" id="CHEBI:36464"/>
        <dbReference type="ChEBI" id="CHEBI:58146"/>
        <dbReference type="ChEBI" id="CHEBI:456216"/>
        <dbReference type="EC" id="2.7.1.36"/>
    </reaction>
</comment>
<dbReference type="AlphaFoldDB" id="A0A7C4H685"/>
<accession>A0A7C4H685</accession>
<dbReference type="InterPro" id="IPR006204">
    <property type="entry name" value="GHMP_kinase_N_dom"/>
</dbReference>
<dbReference type="InterPro" id="IPR006205">
    <property type="entry name" value="Mev_gal_kin"/>
</dbReference>
<dbReference type="SUPFAM" id="SSF54211">
    <property type="entry name" value="Ribosomal protein S5 domain 2-like"/>
    <property type="match status" value="1"/>
</dbReference>
<dbReference type="Pfam" id="PF00288">
    <property type="entry name" value="GHMP_kinases_N"/>
    <property type="match status" value="1"/>
</dbReference>
<dbReference type="Gene3D" id="3.30.230.10">
    <property type="match status" value="1"/>
</dbReference>
<comment type="pathway">
    <text evidence="13 14">Isoprenoid biosynthesis; isopentenyl diphosphate biosynthesis via mevalonate pathway; isopentenyl diphosphate from (R)-mevalonate: step 1/3.</text>
</comment>
<comment type="caution">
    <text evidence="17">The sequence shown here is derived from an EMBL/GenBank/DDBJ whole genome shotgun (WGS) entry which is preliminary data.</text>
</comment>
<evidence type="ECO:0000256" key="4">
    <source>
        <dbReference type="ARBA" id="ARBA00022490"/>
    </source>
</evidence>
<comment type="function">
    <text evidence="14">Catalyzes the phosphorylation of (R)-mevalonate (MVA) to (R)-mevalonate 5-phosphate (MVAP). Functions in the mevalonate (MVA) pathway leading to isopentenyl diphosphate (IPP), a key precursor for the biosynthesis of isoprenoid compounds such as archaeal membrane lipids.</text>
</comment>
<keyword evidence="10 14" id="KW-0460">Magnesium</keyword>
<evidence type="ECO:0000256" key="12">
    <source>
        <dbReference type="ARBA" id="ARBA00023229"/>
    </source>
</evidence>
<feature type="domain" description="GHMP kinase N-terminal" evidence="15">
    <location>
        <begin position="69"/>
        <end position="152"/>
    </location>
</feature>
<dbReference type="InterPro" id="IPR006203">
    <property type="entry name" value="GHMP_knse_ATP-bd_CS"/>
</dbReference>
<dbReference type="GO" id="GO:0019287">
    <property type="term" value="P:isopentenyl diphosphate biosynthetic process, mevalonate pathway"/>
    <property type="evidence" value="ECO:0007669"/>
    <property type="project" value="UniProtKB-UniRule"/>
</dbReference>
<dbReference type="Gene3D" id="3.30.70.890">
    <property type="entry name" value="GHMP kinase, C-terminal domain"/>
    <property type="match status" value="1"/>
</dbReference>
<dbReference type="PRINTS" id="PR00959">
    <property type="entry name" value="MEVGALKINASE"/>
</dbReference>
<sequence>MICSEAPGKIILFGEHFVVKNKPAIVTAVNLYARTIIKEYNGFKVESKQMGFTIDLNKPVPREYSHFIEIFKLISVKTSISKGFYAIIDSNIPVASGMGSSAATAVSLTHALLSYYGFKPEYSLVNEIAYRAEEIVHGKPSGVDNTVSTYGGLLFYRKNSFERISIKWPDEIVILVVDTGIKRNTGEVVRKVLELYDKYVDIYSGIYSVYEKLVFEAYKYLVHGDFHRLGELMNINQSLLESLNISNSVLENIVYAMREKGALGSKISGAGQGGIVIGLFKTSDLKNDLIHEFNSKGFKTYIVKPINTGVKNC</sequence>
<dbReference type="NCBIfam" id="TIGR00549">
    <property type="entry name" value="mevalon_kin"/>
    <property type="match status" value="1"/>
</dbReference>
<evidence type="ECO:0000256" key="9">
    <source>
        <dbReference type="ARBA" id="ARBA00022840"/>
    </source>
</evidence>
<evidence type="ECO:0000256" key="6">
    <source>
        <dbReference type="ARBA" id="ARBA00022679"/>
    </source>
</evidence>
<evidence type="ECO:0000256" key="7">
    <source>
        <dbReference type="ARBA" id="ARBA00022741"/>
    </source>
</evidence>